<dbReference type="Pfam" id="PF13977">
    <property type="entry name" value="TetR_C_6"/>
    <property type="match status" value="1"/>
</dbReference>
<dbReference type="GO" id="GO:0003700">
    <property type="term" value="F:DNA-binding transcription factor activity"/>
    <property type="evidence" value="ECO:0007669"/>
    <property type="project" value="TreeGrafter"/>
</dbReference>
<evidence type="ECO:0000256" key="5">
    <source>
        <dbReference type="PROSITE-ProRule" id="PRU00335"/>
    </source>
</evidence>
<feature type="DNA-binding region" description="H-T-H motif" evidence="5">
    <location>
        <begin position="47"/>
        <end position="66"/>
    </location>
</feature>
<dbReference type="EMBL" id="QORO01000001">
    <property type="protein sequence ID" value="RCK61196.1"/>
    <property type="molecule type" value="Genomic_DNA"/>
</dbReference>
<sequence length="214" mass="23384">MSATDVTPITPASGTPRGPYSNGIARRRQIIETATKVFGQHGYHGGSLRQIADEIGVSASALIRHFGTKAELFTAVLDHSDSDKTKVSITENRGIAALRSFAAVTHVNVHNRGLVQLLLSTASESTDPSHPAHEFITTRYAHLLEDLSQAFRDACEDGDLRPLTEAEIEHEARGYIAMMDGLGLQWLIDPTMDLEASAEHLYEGMLERLGARHE</sequence>
<dbReference type="InterPro" id="IPR036271">
    <property type="entry name" value="Tet_transcr_reg_TetR-rel_C_sf"/>
</dbReference>
<evidence type="ECO:0000256" key="3">
    <source>
        <dbReference type="ARBA" id="ARBA00023125"/>
    </source>
</evidence>
<keyword evidence="3 5" id="KW-0238">DNA-binding</keyword>
<keyword evidence="1" id="KW-0678">Repressor</keyword>
<dbReference type="AlphaFoldDB" id="A0A367Y5Q2"/>
<feature type="compositionally biased region" description="Polar residues" evidence="6">
    <location>
        <begin position="1"/>
        <end position="13"/>
    </location>
</feature>
<evidence type="ECO:0000313" key="9">
    <source>
        <dbReference type="Proteomes" id="UP000253508"/>
    </source>
</evidence>
<dbReference type="SUPFAM" id="SSF46689">
    <property type="entry name" value="Homeodomain-like"/>
    <property type="match status" value="1"/>
</dbReference>
<dbReference type="RefSeq" id="WP_114116304.1">
    <property type="nucleotide sequence ID" value="NZ_BMHU01000001.1"/>
</dbReference>
<keyword evidence="9" id="KW-1185">Reference proteome</keyword>
<dbReference type="Pfam" id="PF00440">
    <property type="entry name" value="TetR_N"/>
    <property type="match status" value="1"/>
</dbReference>
<proteinExistence type="predicted"/>
<keyword evidence="2" id="KW-0805">Transcription regulation</keyword>
<name>A0A367Y5Q2_9MICO</name>
<dbReference type="InterPro" id="IPR050109">
    <property type="entry name" value="HTH-type_TetR-like_transc_reg"/>
</dbReference>
<dbReference type="SUPFAM" id="SSF48498">
    <property type="entry name" value="Tetracyclin repressor-like, C-terminal domain"/>
    <property type="match status" value="1"/>
</dbReference>
<dbReference type="PRINTS" id="PR00455">
    <property type="entry name" value="HTHTETR"/>
</dbReference>
<feature type="region of interest" description="Disordered" evidence="6">
    <location>
        <begin position="1"/>
        <end position="23"/>
    </location>
</feature>
<feature type="domain" description="HTH tetR-type" evidence="7">
    <location>
        <begin position="24"/>
        <end position="84"/>
    </location>
</feature>
<evidence type="ECO:0000256" key="1">
    <source>
        <dbReference type="ARBA" id="ARBA00022491"/>
    </source>
</evidence>
<dbReference type="InterPro" id="IPR039538">
    <property type="entry name" value="BetI_C"/>
</dbReference>
<evidence type="ECO:0000256" key="6">
    <source>
        <dbReference type="SAM" id="MobiDB-lite"/>
    </source>
</evidence>
<dbReference type="PANTHER" id="PTHR30055:SF146">
    <property type="entry name" value="HTH-TYPE TRANSCRIPTIONAL DUAL REGULATOR CECR"/>
    <property type="match status" value="1"/>
</dbReference>
<gene>
    <name evidence="8" type="ORF">DTO57_00645</name>
</gene>
<dbReference type="PANTHER" id="PTHR30055">
    <property type="entry name" value="HTH-TYPE TRANSCRIPTIONAL REGULATOR RUTR"/>
    <property type="match status" value="1"/>
</dbReference>
<dbReference type="InterPro" id="IPR001647">
    <property type="entry name" value="HTH_TetR"/>
</dbReference>
<evidence type="ECO:0000256" key="4">
    <source>
        <dbReference type="ARBA" id="ARBA00023163"/>
    </source>
</evidence>
<dbReference type="GO" id="GO:0000976">
    <property type="term" value="F:transcription cis-regulatory region binding"/>
    <property type="evidence" value="ECO:0007669"/>
    <property type="project" value="TreeGrafter"/>
</dbReference>
<evidence type="ECO:0000256" key="2">
    <source>
        <dbReference type="ARBA" id="ARBA00023015"/>
    </source>
</evidence>
<dbReference type="InterPro" id="IPR009057">
    <property type="entry name" value="Homeodomain-like_sf"/>
</dbReference>
<dbReference type="PROSITE" id="PS50977">
    <property type="entry name" value="HTH_TETR_2"/>
    <property type="match status" value="1"/>
</dbReference>
<dbReference type="Proteomes" id="UP000253508">
    <property type="component" value="Unassembled WGS sequence"/>
</dbReference>
<keyword evidence="4" id="KW-0804">Transcription</keyword>
<reference evidence="8 9" key="1">
    <citation type="submission" date="2018-07" db="EMBL/GenBank/DDBJ databases">
        <title>Microbacterium endoborsara sp. nov., a novel actinobacterium isolated from Borszczowia aralocaspica.</title>
        <authorList>
            <person name="An D."/>
        </authorList>
    </citation>
    <scope>NUCLEOTIDE SEQUENCE [LARGE SCALE GENOMIC DNA]</scope>
    <source>
        <strain evidence="8 9">C1.15228</strain>
    </source>
</reference>
<protein>
    <submittedName>
        <fullName evidence="8">TetR/AcrR family transcriptional regulator</fullName>
    </submittedName>
</protein>
<accession>A0A367Y5Q2</accession>
<dbReference type="OrthoDB" id="5118063at2"/>
<evidence type="ECO:0000313" key="8">
    <source>
        <dbReference type="EMBL" id="RCK61196.1"/>
    </source>
</evidence>
<organism evidence="8 9">
    <name type="scientific">Microbacterium sorbitolivorans</name>
    <dbReference type="NCBI Taxonomy" id="1867410"/>
    <lineage>
        <taxon>Bacteria</taxon>
        <taxon>Bacillati</taxon>
        <taxon>Actinomycetota</taxon>
        <taxon>Actinomycetes</taxon>
        <taxon>Micrococcales</taxon>
        <taxon>Microbacteriaceae</taxon>
        <taxon>Microbacterium</taxon>
    </lineage>
</organism>
<comment type="caution">
    <text evidence="8">The sequence shown here is derived from an EMBL/GenBank/DDBJ whole genome shotgun (WGS) entry which is preliminary data.</text>
</comment>
<dbReference type="Gene3D" id="1.10.357.10">
    <property type="entry name" value="Tetracycline Repressor, domain 2"/>
    <property type="match status" value="1"/>
</dbReference>
<evidence type="ECO:0000259" key="7">
    <source>
        <dbReference type="PROSITE" id="PS50977"/>
    </source>
</evidence>